<keyword evidence="2" id="KW-0408">Iron</keyword>
<dbReference type="RefSeq" id="WP_160962440.1">
    <property type="nucleotide sequence ID" value="NZ_WVUD01000032.1"/>
</dbReference>
<keyword evidence="5" id="KW-1185">Reference proteome</keyword>
<dbReference type="GO" id="GO:0046872">
    <property type="term" value="F:metal ion binding"/>
    <property type="evidence" value="ECO:0007669"/>
    <property type="project" value="UniProtKB-KW"/>
</dbReference>
<dbReference type="GO" id="GO:0003824">
    <property type="term" value="F:catalytic activity"/>
    <property type="evidence" value="ECO:0007669"/>
    <property type="project" value="InterPro"/>
</dbReference>
<evidence type="ECO:0000256" key="2">
    <source>
        <dbReference type="ARBA" id="ARBA00023004"/>
    </source>
</evidence>
<evidence type="ECO:0008006" key="6">
    <source>
        <dbReference type="Google" id="ProtNLM"/>
    </source>
</evidence>
<name>A0A7C9IW05_9BACT</name>
<proteinExistence type="predicted"/>
<sequence length="313" mass="35211">MTTKFILQRNVAITKTKDYLKRQLATHTVNTGMICSLGCKFCTNPSYVYRHEFFKEIKYTAFELFEQNVGVIDPWTPIRTARTGYKLNKTDIVLISALLDPYAPESFEIGLGRKCIEAVLSKSDAYVRVLTRSTSVLYDLDLFKYYKDRVSIGISIPAPLSKDNFCKMLEPNCSSISERLEAYRIIHENGISTFGMISPCMPALINGKSDIHSILSSLAKFEPDGIWIEPISIKNSNIDKCSKELETHGYDKMARELKLFATKPSYTSYIKSLIGASTDSARSLGILDKTKIVINSDGDGFDVDDSAVVWLKR</sequence>
<evidence type="ECO:0000313" key="4">
    <source>
        <dbReference type="EMBL" id="MYL84423.1"/>
    </source>
</evidence>
<protein>
    <recommendedName>
        <fullName evidence="6">Radical SAM protein</fullName>
    </recommendedName>
</protein>
<dbReference type="Gene3D" id="3.80.30.30">
    <property type="match status" value="1"/>
</dbReference>
<dbReference type="OrthoDB" id="9785699at2"/>
<dbReference type="AlphaFoldDB" id="A0A7C9IW05"/>
<dbReference type="Proteomes" id="UP000482487">
    <property type="component" value="Unassembled WGS sequence"/>
</dbReference>
<accession>A0A7C9IW05</accession>
<keyword evidence="1" id="KW-0479">Metal-binding</keyword>
<dbReference type="GO" id="GO:0051536">
    <property type="term" value="F:iron-sulfur cluster binding"/>
    <property type="evidence" value="ECO:0007669"/>
    <property type="project" value="UniProtKB-KW"/>
</dbReference>
<dbReference type="PANTHER" id="PTHR43432">
    <property type="entry name" value="SLR0285 PROTEIN"/>
    <property type="match status" value="1"/>
</dbReference>
<dbReference type="PANTHER" id="PTHR43432:SF3">
    <property type="entry name" value="SLR0285 PROTEIN"/>
    <property type="match status" value="1"/>
</dbReference>
<evidence type="ECO:0000256" key="3">
    <source>
        <dbReference type="ARBA" id="ARBA00023014"/>
    </source>
</evidence>
<evidence type="ECO:0000256" key="1">
    <source>
        <dbReference type="ARBA" id="ARBA00022723"/>
    </source>
</evidence>
<dbReference type="InterPro" id="IPR040086">
    <property type="entry name" value="MJ0683-like"/>
</dbReference>
<dbReference type="SFLD" id="SFLDG01084">
    <property type="entry name" value="Uncharacterised_Radical_SAM_Su"/>
    <property type="match status" value="1"/>
</dbReference>
<gene>
    <name evidence="4" type="ORF">GTA51_14950</name>
</gene>
<dbReference type="InterPro" id="IPR007197">
    <property type="entry name" value="rSAM"/>
</dbReference>
<organism evidence="4 5">
    <name type="scientific">Solidesulfovibrio aerotolerans</name>
    <dbReference type="NCBI Taxonomy" id="295255"/>
    <lineage>
        <taxon>Bacteria</taxon>
        <taxon>Pseudomonadati</taxon>
        <taxon>Thermodesulfobacteriota</taxon>
        <taxon>Desulfovibrionia</taxon>
        <taxon>Desulfovibrionales</taxon>
        <taxon>Desulfovibrionaceae</taxon>
        <taxon>Solidesulfovibrio</taxon>
    </lineage>
</organism>
<reference evidence="4 5" key="1">
    <citation type="submission" date="2020-01" db="EMBL/GenBank/DDBJ databases">
        <title>Genome sequence of Desulfovibrio aerotolerans DSM 16695(T).</title>
        <authorList>
            <person name="Karnachuk O."/>
            <person name="Avakyan M."/>
            <person name="Mardanov A."/>
            <person name="Kadnikov V."/>
            <person name="Ravin N."/>
        </authorList>
    </citation>
    <scope>NUCLEOTIDE SEQUENCE [LARGE SCALE GENOMIC DNA]</scope>
    <source>
        <strain evidence="4 5">DSM 16695</strain>
    </source>
</reference>
<comment type="caution">
    <text evidence="4">The sequence shown here is derived from an EMBL/GenBank/DDBJ whole genome shotgun (WGS) entry which is preliminary data.</text>
</comment>
<evidence type="ECO:0000313" key="5">
    <source>
        <dbReference type="Proteomes" id="UP000482487"/>
    </source>
</evidence>
<dbReference type="EMBL" id="WVUD01000032">
    <property type="protein sequence ID" value="MYL84423.1"/>
    <property type="molecule type" value="Genomic_DNA"/>
</dbReference>
<dbReference type="SFLD" id="SFLDS00029">
    <property type="entry name" value="Radical_SAM"/>
    <property type="match status" value="1"/>
</dbReference>
<keyword evidence="3" id="KW-0411">Iron-sulfur</keyword>